<dbReference type="Pfam" id="PF03900">
    <property type="entry name" value="Porphobil_deamC"/>
    <property type="match status" value="1"/>
</dbReference>
<evidence type="ECO:0000256" key="5">
    <source>
        <dbReference type="ARBA" id="ARBA00048169"/>
    </source>
</evidence>
<dbReference type="Gene3D" id="3.40.190.10">
    <property type="entry name" value="Periplasmic binding protein-like II"/>
    <property type="match status" value="2"/>
</dbReference>
<dbReference type="NCBIfam" id="TIGR00212">
    <property type="entry name" value="hemC"/>
    <property type="match status" value="1"/>
</dbReference>
<evidence type="ECO:0000313" key="10">
    <source>
        <dbReference type="Proteomes" id="UP001623661"/>
    </source>
</evidence>
<evidence type="ECO:0000256" key="1">
    <source>
        <dbReference type="ARBA" id="ARBA00002869"/>
    </source>
</evidence>
<name>A0ABW8TSJ9_9CLOT</name>
<evidence type="ECO:0000259" key="8">
    <source>
        <dbReference type="Pfam" id="PF03900"/>
    </source>
</evidence>
<dbReference type="Gene3D" id="3.30.160.40">
    <property type="entry name" value="Porphobilinogen deaminase, C-terminal domain"/>
    <property type="match status" value="1"/>
</dbReference>
<evidence type="ECO:0000256" key="2">
    <source>
        <dbReference type="ARBA" id="ARBA00005638"/>
    </source>
</evidence>
<comment type="miscellaneous">
    <text evidence="6">The porphobilinogen subunits are added to the dipyrromethane group.</text>
</comment>
<dbReference type="EC" id="2.5.1.61" evidence="6"/>
<dbReference type="InterPro" id="IPR022417">
    <property type="entry name" value="Porphobilin_deaminase_N"/>
</dbReference>
<dbReference type="InterPro" id="IPR036803">
    <property type="entry name" value="Porphobilinogen_deaminase_C_sf"/>
</dbReference>
<dbReference type="InterPro" id="IPR000860">
    <property type="entry name" value="HemC"/>
</dbReference>
<feature type="domain" description="Porphobilinogen deaminase N-terminal" evidence="7">
    <location>
        <begin position="3"/>
        <end position="206"/>
    </location>
</feature>
<keyword evidence="3 6" id="KW-0808">Transferase</keyword>
<reference evidence="9 10" key="1">
    <citation type="submission" date="2024-11" db="EMBL/GenBank/DDBJ databases">
        <authorList>
            <person name="Heng Y.C."/>
            <person name="Lim A.C.H."/>
            <person name="Lee J.K.Y."/>
            <person name="Kittelmann S."/>
        </authorList>
    </citation>
    <scope>NUCLEOTIDE SEQUENCE [LARGE SCALE GENOMIC DNA]</scope>
    <source>
        <strain evidence="9 10">WILCCON 0202</strain>
    </source>
</reference>
<dbReference type="PANTHER" id="PTHR11557">
    <property type="entry name" value="PORPHOBILINOGEN DEAMINASE"/>
    <property type="match status" value="1"/>
</dbReference>
<dbReference type="Proteomes" id="UP001623661">
    <property type="component" value="Unassembled WGS sequence"/>
</dbReference>
<dbReference type="PANTHER" id="PTHR11557:SF0">
    <property type="entry name" value="PORPHOBILINOGEN DEAMINASE"/>
    <property type="match status" value="1"/>
</dbReference>
<dbReference type="Pfam" id="PF01379">
    <property type="entry name" value="Porphobil_deam"/>
    <property type="match status" value="1"/>
</dbReference>
<dbReference type="HAMAP" id="MF_00260">
    <property type="entry name" value="Porphobil_deam"/>
    <property type="match status" value="1"/>
</dbReference>
<accession>A0ABW8TSJ9</accession>
<proteinExistence type="inferred from homology"/>
<dbReference type="PIRSF" id="PIRSF001438">
    <property type="entry name" value="4pyrrol_synth_OHMeBilane_synth"/>
    <property type="match status" value="1"/>
</dbReference>
<keyword evidence="10" id="KW-1185">Reference proteome</keyword>
<dbReference type="SUPFAM" id="SSF54782">
    <property type="entry name" value="Porphobilinogen deaminase (hydroxymethylbilane synthase), C-terminal domain"/>
    <property type="match status" value="1"/>
</dbReference>
<evidence type="ECO:0000313" key="9">
    <source>
        <dbReference type="EMBL" id="MFL0268672.1"/>
    </source>
</evidence>
<organism evidence="9 10">
    <name type="scientific">Candidatus Clostridium radicumherbarum</name>
    <dbReference type="NCBI Taxonomy" id="3381662"/>
    <lineage>
        <taxon>Bacteria</taxon>
        <taxon>Bacillati</taxon>
        <taxon>Bacillota</taxon>
        <taxon>Clostridia</taxon>
        <taxon>Eubacteriales</taxon>
        <taxon>Clostridiaceae</taxon>
        <taxon>Clostridium</taxon>
    </lineage>
</organism>
<gene>
    <name evidence="6 9" type="primary">hemC</name>
    <name evidence="9" type="ORF">ACJDUH_11275</name>
</gene>
<comment type="similarity">
    <text evidence="2 6">Belongs to the HMBS family.</text>
</comment>
<comment type="caution">
    <text evidence="9">The sequence shown here is derived from an EMBL/GenBank/DDBJ whole genome shotgun (WGS) entry which is preliminary data.</text>
</comment>
<evidence type="ECO:0000256" key="3">
    <source>
        <dbReference type="ARBA" id="ARBA00022679"/>
    </source>
</evidence>
<evidence type="ECO:0000259" key="7">
    <source>
        <dbReference type="Pfam" id="PF01379"/>
    </source>
</evidence>
<sequence length="290" mass="31986">MNLKIGSRKSSLAQIQTEEIIQMLKSRHGVEGEMYLLDTVGDRILNLSLDKIGDKGLFTKDIELALIDGRADAAVHSMKDVPFEINEVFEIAAMPVREDSRDVLVSREGLKFKELPKGAIIGTSSNRRISQLRLIRPDIQMVPIRGNIETRINKIESQGLDGIILAAAGLKRLNLEHKIAEYFDINKVVPAVGQGALGIEVLKESKTYSVFKSLDNKNVRLCVEAERSFMRELNGGCHSSLGAYAVIEGDTINIVGIFDIGTRLVKKDITGSLEDYLELGKALAKKILKG</sequence>
<evidence type="ECO:0000256" key="4">
    <source>
        <dbReference type="ARBA" id="ARBA00023244"/>
    </source>
</evidence>
<dbReference type="EMBL" id="JBJHZY010000002">
    <property type="protein sequence ID" value="MFL0268672.1"/>
    <property type="molecule type" value="Genomic_DNA"/>
</dbReference>
<dbReference type="InterPro" id="IPR022418">
    <property type="entry name" value="Porphobilinogen_deaminase_C"/>
</dbReference>
<comment type="cofactor">
    <cofactor evidence="6">
        <name>dipyrromethane</name>
        <dbReference type="ChEBI" id="CHEBI:60342"/>
    </cofactor>
    <text evidence="6">Binds 1 dipyrromethane group covalently.</text>
</comment>
<comment type="subunit">
    <text evidence="6">Monomer.</text>
</comment>
<dbReference type="PRINTS" id="PR00151">
    <property type="entry name" value="PORPHBDMNASE"/>
</dbReference>
<comment type="catalytic activity">
    <reaction evidence="5 6">
        <text>4 porphobilinogen + H2O = hydroxymethylbilane + 4 NH4(+)</text>
        <dbReference type="Rhea" id="RHEA:13185"/>
        <dbReference type="ChEBI" id="CHEBI:15377"/>
        <dbReference type="ChEBI" id="CHEBI:28938"/>
        <dbReference type="ChEBI" id="CHEBI:57845"/>
        <dbReference type="ChEBI" id="CHEBI:58126"/>
        <dbReference type="EC" id="2.5.1.61"/>
    </reaction>
</comment>
<feature type="modified residue" description="S-(dipyrrolylmethanemethyl)cysteine" evidence="6">
    <location>
        <position position="237"/>
    </location>
</feature>
<keyword evidence="4 6" id="KW-0627">Porphyrin biosynthesis</keyword>
<protein>
    <recommendedName>
        <fullName evidence="6">Porphobilinogen deaminase</fullName>
        <shortName evidence="6">PBG</shortName>
        <ecNumber evidence="6">2.5.1.61</ecNumber>
    </recommendedName>
    <alternativeName>
        <fullName evidence="6">Hydroxymethylbilane synthase</fullName>
        <shortName evidence="6">HMBS</shortName>
    </alternativeName>
    <alternativeName>
        <fullName evidence="6">Pre-uroporphyrinogen synthase</fullName>
    </alternativeName>
</protein>
<dbReference type="RefSeq" id="WP_406765298.1">
    <property type="nucleotide sequence ID" value="NZ_JBJHZY010000002.1"/>
</dbReference>
<evidence type="ECO:0000256" key="6">
    <source>
        <dbReference type="HAMAP-Rule" id="MF_00260"/>
    </source>
</evidence>
<dbReference type="GO" id="GO:0004418">
    <property type="term" value="F:hydroxymethylbilane synthase activity"/>
    <property type="evidence" value="ECO:0007669"/>
    <property type="project" value="UniProtKB-EC"/>
</dbReference>
<feature type="domain" description="Porphobilinogen deaminase C-terminal" evidence="8">
    <location>
        <begin position="221"/>
        <end position="288"/>
    </location>
</feature>
<dbReference type="SUPFAM" id="SSF53850">
    <property type="entry name" value="Periplasmic binding protein-like II"/>
    <property type="match status" value="1"/>
</dbReference>
<comment type="function">
    <text evidence="1 6">Tetrapolymerization of the monopyrrole PBG into the hydroxymethylbilane pre-uroporphyrinogen in several discrete steps.</text>
</comment>